<protein>
    <submittedName>
        <fullName evidence="1">Uncharacterized protein</fullName>
    </submittedName>
</protein>
<proteinExistence type="predicted"/>
<sequence>MAASPSREAPNPQAVAANQLTVAGNACGPTALLNSFRFGTKNWQRASLALGGENDKQRIQTIIRRYGMRPSNHINGRARWSKKGVNIADLEDIANEMTVGQALPIVRQDVLFLKQGESQEKLLKRVHYQLNTSLAKGLPPVLSIRRYAKRGKGGEWIVLDAHFVTLTSIPRKLEKGARSFPVTYVDPWGGKTCQGSIGIPARAILSDAPVTSPCLEAVFPQASVGRKLARPGEPTALTLAAMLGRW</sequence>
<dbReference type="EMBL" id="JAENIK010000012">
    <property type="protein sequence ID" value="MBK1817473.1"/>
    <property type="molecule type" value="Genomic_DNA"/>
</dbReference>
<dbReference type="AlphaFoldDB" id="A0A934R320"/>
<comment type="caution">
    <text evidence="1">The sequence shown here is derived from an EMBL/GenBank/DDBJ whole genome shotgun (WGS) entry which is preliminary data.</text>
</comment>
<accession>A0A934R320</accession>
<evidence type="ECO:0000313" key="2">
    <source>
        <dbReference type="Proteomes" id="UP000600139"/>
    </source>
</evidence>
<organism evidence="1 2">
    <name type="scientific">Luteolibacter yonseiensis</name>
    <dbReference type="NCBI Taxonomy" id="1144680"/>
    <lineage>
        <taxon>Bacteria</taxon>
        <taxon>Pseudomonadati</taxon>
        <taxon>Verrucomicrobiota</taxon>
        <taxon>Verrucomicrobiia</taxon>
        <taxon>Verrucomicrobiales</taxon>
        <taxon>Verrucomicrobiaceae</taxon>
        <taxon>Luteolibacter</taxon>
    </lineage>
</organism>
<dbReference type="Proteomes" id="UP000600139">
    <property type="component" value="Unassembled WGS sequence"/>
</dbReference>
<gene>
    <name evidence="1" type="ORF">JIN84_17770</name>
</gene>
<reference evidence="1" key="1">
    <citation type="submission" date="2021-01" db="EMBL/GenBank/DDBJ databases">
        <title>Modified the classification status of verrucomicrobia.</title>
        <authorList>
            <person name="Feng X."/>
        </authorList>
    </citation>
    <scope>NUCLEOTIDE SEQUENCE</scope>
    <source>
        <strain evidence="1">JCM 18052</strain>
    </source>
</reference>
<keyword evidence="2" id="KW-1185">Reference proteome</keyword>
<evidence type="ECO:0000313" key="1">
    <source>
        <dbReference type="EMBL" id="MBK1817473.1"/>
    </source>
</evidence>
<name>A0A934R320_9BACT</name>
<dbReference type="RefSeq" id="WP_200352413.1">
    <property type="nucleotide sequence ID" value="NZ_BAABHZ010000001.1"/>
</dbReference>